<dbReference type="Gene3D" id="3.40.50.150">
    <property type="entry name" value="Vaccinia Virus protein VP39"/>
    <property type="match status" value="1"/>
</dbReference>
<gene>
    <name evidence="1" type="ORF">ERS852523_02101</name>
</gene>
<evidence type="ECO:0008006" key="3">
    <source>
        <dbReference type="Google" id="ProtNLM"/>
    </source>
</evidence>
<organism evidence="1 2">
    <name type="scientific">Blautia wexlerae</name>
    <dbReference type="NCBI Taxonomy" id="418240"/>
    <lineage>
        <taxon>Bacteria</taxon>
        <taxon>Bacillati</taxon>
        <taxon>Bacillota</taxon>
        <taxon>Clostridia</taxon>
        <taxon>Lachnospirales</taxon>
        <taxon>Lachnospiraceae</taxon>
        <taxon>Blautia</taxon>
    </lineage>
</organism>
<evidence type="ECO:0000313" key="2">
    <source>
        <dbReference type="Proteomes" id="UP000095712"/>
    </source>
</evidence>
<accession>A0A174PFD9</accession>
<name>A0A174PFD9_9FIRM</name>
<protein>
    <recommendedName>
        <fullName evidence="3">SAM-dependent methyltransferase</fullName>
    </recommendedName>
</protein>
<dbReference type="RefSeq" id="WP_055151557.1">
    <property type="nucleotide sequence ID" value="NZ_CZAW01000020.1"/>
</dbReference>
<sequence length="351" mass="40251">MNDLMLHRAAQLLEAEFGPQWRTVADMLGTEGLRKRVGKELTSFMAYPERGEGGNSQWHGNCSPEVVAALLRYCLDDKRYYGKDTSTFTLLDPMSGSGTSKAAADRYQVRSLLYDLNPAPAYGKGNWNALKDEVEDSADLIFFHPPYHNMIQYSGNIWGTPHPDDLSRCENYSDFLEKLNHCIRKFFLALRKGGRLAILVGDMRLHGKFYSMQNDLMRMGDFESFLVKGQFNCVSDNRTYKKPFIPIVTEYALLLKKTDSFIIPFSIRQEGVFSVQNTDILALTWHHLIRMTMESIGGRGALKDLYALLKEHPKAKKNPHYQERIRATLYEHPDEYIPVSKGYFRLSYSVT</sequence>
<dbReference type="InterPro" id="IPR029063">
    <property type="entry name" value="SAM-dependent_MTases_sf"/>
</dbReference>
<dbReference type="OrthoDB" id="9773571at2"/>
<reference evidence="1 2" key="1">
    <citation type="submission" date="2015-09" db="EMBL/GenBank/DDBJ databases">
        <authorList>
            <consortium name="Pathogen Informatics"/>
        </authorList>
    </citation>
    <scope>NUCLEOTIDE SEQUENCE [LARGE SCALE GENOMIC DNA]</scope>
    <source>
        <strain evidence="1 2">2789STDY5834911</strain>
    </source>
</reference>
<dbReference type="AlphaFoldDB" id="A0A174PFD9"/>
<dbReference type="Proteomes" id="UP000095712">
    <property type="component" value="Unassembled WGS sequence"/>
</dbReference>
<dbReference type="SUPFAM" id="SSF53335">
    <property type="entry name" value="S-adenosyl-L-methionine-dependent methyltransferases"/>
    <property type="match status" value="2"/>
</dbReference>
<evidence type="ECO:0000313" key="1">
    <source>
        <dbReference type="EMBL" id="CUP58291.1"/>
    </source>
</evidence>
<dbReference type="EMBL" id="CZAW01000020">
    <property type="protein sequence ID" value="CUP58291.1"/>
    <property type="molecule type" value="Genomic_DNA"/>
</dbReference>
<proteinExistence type="predicted"/>